<dbReference type="GO" id="GO:0051607">
    <property type="term" value="P:defense response to virus"/>
    <property type="evidence" value="ECO:0007669"/>
    <property type="project" value="InterPro"/>
</dbReference>
<dbReference type="CDD" id="cd12266">
    <property type="entry name" value="RRM_like_XS"/>
    <property type="match status" value="1"/>
</dbReference>
<dbReference type="AlphaFoldDB" id="A0A9Q0K9P3"/>
<dbReference type="Pfam" id="PF03470">
    <property type="entry name" value="zf-XS"/>
    <property type="match status" value="1"/>
</dbReference>
<feature type="compositionally biased region" description="Polar residues" evidence="5">
    <location>
        <begin position="33"/>
        <end position="72"/>
    </location>
</feature>
<keyword evidence="9" id="KW-1185">Reference proteome</keyword>
<evidence type="ECO:0000259" key="6">
    <source>
        <dbReference type="Pfam" id="PF03468"/>
    </source>
</evidence>
<dbReference type="InterPro" id="IPR005381">
    <property type="entry name" value="Znf-XS_domain"/>
</dbReference>
<evidence type="ECO:0000256" key="5">
    <source>
        <dbReference type="SAM" id="MobiDB-lite"/>
    </source>
</evidence>
<dbReference type="Pfam" id="PF03468">
    <property type="entry name" value="XS"/>
    <property type="match status" value="1"/>
</dbReference>
<evidence type="ECO:0000256" key="3">
    <source>
        <dbReference type="ARBA" id="ARBA00024022"/>
    </source>
</evidence>
<feature type="compositionally biased region" description="Basic and acidic residues" evidence="5">
    <location>
        <begin position="195"/>
        <end position="205"/>
    </location>
</feature>
<name>A0A9Q0K9P3_9MAGN</name>
<protein>
    <submittedName>
        <fullName evidence="8">Uncharacterized protein</fullName>
    </submittedName>
</protein>
<organism evidence="8 9">
    <name type="scientific">Protea cynaroides</name>
    <dbReference type="NCBI Taxonomy" id="273540"/>
    <lineage>
        <taxon>Eukaryota</taxon>
        <taxon>Viridiplantae</taxon>
        <taxon>Streptophyta</taxon>
        <taxon>Embryophyta</taxon>
        <taxon>Tracheophyta</taxon>
        <taxon>Spermatophyta</taxon>
        <taxon>Magnoliopsida</taxon>
        <taxon>Proteales</taxon>
        <taxon>Proteaceae</taxon>
        <taxon>Protea</taxon>
    </lineage>
</organism>
<keyword evidence="2" id="KW-0943">RNA-mediated gene silencing</keyword>
<evidence type="ECO:0000256" key="2">
    <source>
        <dbReference type="ARBA" id="ARBA00023158"/>
    </source>
</evidence>
<dbReference type="PANTHER" id="PTHR46602:SF1">
    <property type="entry name" value="PROTEIN SUPPRESSOR OF GENE SILENCING 3"/>
    <property type="match status" value="1"/>
</dbReference>
<evidence type="ECO:0000256" key="4">
    <source>
        <dbReference type="SAM" id="Coils"/>
    </source>
</evidence>
<feature type="domain" description="XS" evidence="6">
    <location>
        <begin position="349"/>
        <end position="463"/>
    </location>
</feature>
<feature type="coiled-coil region" evidence="4">
    <location>
        <begin position="568"/>
        <end position="633"/>
    </location>
</feature>
<dbReference type="Proteomes" id="UP001141806">
    <property type="component" value="Unassembled WGS sequence"/>
</dbReference>
<reference evidence="8" key="1">
    <citation type="journal article" date="2023" name="Plant J.">
        <title>The genome of the king protea, Protea cynaroides.</title>
        <authorList>
            <person name="Chang J."/>
            <person name="Duong T.A."/>
            <person name="Schoeman C."/>
            <person name="Ma X."/>
            <person name="Roodt D."/>
            <person name="Barker N."/>
            <person name="Li Z."/>
            <person name="Van de Peer Y."/>
            <person name="Mizrachi E."/>
        </authorList>
    </citation>
    <scope>NUCLEOTIDE SEQUENCE</scope>
    <source>
        <tissue evidence="8">Young leaves</tissue>
    </source>
</reference>
<dbReference type="InterPro" id="IPR005380">
    <property type="entry name" value="XS_domain"/>
</dbReference>
<sequence length="673" mass="76906">MDEVSCIIFTHLDRTVVEYQVLDSTDMGGGKQSFASTVSSSPRGKSVSNQSGQPSGGSVSTNNSPEVDQLSHNLADVSVDNADGEWEVCARKSKNRASTGAAKPWVPQSTGPKAWGQPDKMQKMGTTNNGRTGRGPGGPWQTQVADPKKPAGRGNPKANSSNRGWENAYMAPPAVIPPPLQRGWEWPNRPGGHHGASDDGQGIHDEDYDDADNEPVDDDDDDDDVDDDDDILSDDYDSEESQKSHGTLKKSKWFKEFFDSLDNLTMEQINEPMRQWHCPSCKDGPGAIDWYRGLQPLITHAKTKGANRVPLHRRFAELLEEELCRRGTSVIPAGEAYGKWKGLQQTVADKEIIWPPMVVIMNTKLEQDENDKWIGMGNQELLDYFSSYAAVKARHAYGPQGHRGISLLIFESSAMGYVEAERLDEHFRNEGTHRDAWDRRRMLFSAGGKRQLYGFIASKEDLEIFNLHSHGKLKLKFEIKSYQEMVVGPMKQMSEDNQQLIYFKDKVLREQMHSKALEESLEVFNEKLRKTKEDNRIVRQRTKEQHEQNREEMDYQEKFFKDQIIFIQQSLEEKEKDFEKQLQEERQKVKQSNVDSLSKEDQQLRNKEIAKFIKDQEKGVEEFEAEREKLIRLHESKIGEMKKKHFEEKIGLEKEFETAMTELMSKYTPAHSK</sequence>
<evidence type="ECO:0000256" key="1">
    <source>
        <dbReference type="ARBA" id="ARBA00023054"/>
    </source>
</evidence>
<feature type="compositionally biased region" description="Acidic residues" evidence="5">
    <location>
        <begin position="206"/>
        <end position="239"/>
    </location>
</feature>
<comment type="caution">
    <text evidence="8">The sequence shown here is derived from an EMBL/GenBank/DDBJ whole genome shotgun (WGS) entry which is preliminary data.</text>
</comment>
<evidence type="ECO:0000313" key="8">
    <source>
        <dbReference type="EMBL" id="KAJ4966452.1"/>
    </source>
</evidence>
<evidence type="ECO:0000313" key="9">
    <source>
        <dbReference type="Proteomes" id="UP001141806"/>
    </source>
</evidence>
<feature type="region of interest" description="Disordered" evidence="5">
    <location>
        <begin position="25"/>
        <end position="245"/>
    </location>
</feature>
<dbReference type="OrthoDB" id="1936239at2759"/>
<dbReference type="GO" id="GO:0031047">
    <property type="term" value="P:regulatory ncRNA-mediated gene silencing"/>
    <property type="evidence" value="ECO:0007669"/>
    <property type="project" value="UniProtKB-KW"/>
</dbReference>
<dbReference type="InterPro" id="IPR038588">
    <property type="entry name" value="XS_domain_sf"/>
</dbReference>
<accession>A0A9Q0K9P3</accession>
<comment type="similarity">
    <text evidence="3">Belongs to the SGS3 family.</text>
</comment>
<gene>
    <name evidence="8" type="ORF">NE237_018301</name>
</gene>
<dbReference type="Gene3D" id="3.30.70.2890">
    <property type="entry name" value="XS domain"/>
    <property type="match status" value="1"/>
</dbReference>
<keyword evidence="1 4" id="KW-0175">Coiled coil</keyword>
<dbReference type="EMBL" id="JAMYWD010000007">
    <property type="protein sequence ID" value="KAJ4966452.1"/>
    <property type="molecule type" value="Genomic_DNA"/>
</dbReference>
<dbReference type="PANTHER" id="PTHR46602">
    <property type="entry name" value="PROTEIN SUPPRESSOR OF GENE SILENCING 3"/>
    <property type="match status" value="1"/>
</dbReference>
<feature type="domain" description="Zinc finger-XS" evidence="7">
    <location>
        <begin position="278"/>
        <end position="315"/>
    </location>
</feature>
<dbReference type="InterPro" id="IPR044287">
    <property type="entry name" value="SGS3"/>
</dbReference>
<proteinExistence type="inferred from homology"/>
<feature type="coiled-coil region" evidence="4">
    <location>
        <begin position="514"/>
        <end position="541"/>
    </location>
</feature>
<evidence type="ECO:0000259" key="7">
    <source>
        <dbReference type="Pfam" id="PF03470"/>
    </source>
</evidence>